<keyword evidence="1" id="KW-0812">Transmembrane</keyword>
<evidence type="ECO:0000313" key="3">
    <source>
        <dbReference type="Proteomes" id="UP000188184"/>
    </source>
</evidence>
<gene>
    <name evidence="2" type="ORF">B0X71_01935</name>
</gene>
<name>A0A1Q2KV32_9BACL</name>
<feature type="transmembrane region" description="Helical" evidence="1">
    <location>
        <begin position="32"/>
        <end position="54"/>
    </location>
</feature>
<dbReference type="InterPro" id="IPR019649">
    <property type="entry name" value="DUF2512"/>
</dbReference>
<sequence>MVHVKALLLKFIMVAIVLSVVLTWLFEVEWDATLWLSALLTLLAYIVGDLMIFGHAGAKADHKRRNLIATVSDLLFAFVLIWWLGIVMVEPEVDLLLAALVASVVLAIGEWFYHMYIDRKVLTERISHGNPQGES</sequence>
<proteinExistence type="predicted"/>
<evidence type="ECO:0008006" key="4">
    <source>
        <dbReference type="Google" id="ProtNLM"/>
    </source>
</evidence>
<evidence type="ECO:0000256" key="1">
    <source>
        <dbReference type="SAM" id="Phobius"/>
    </source>
</evidence>
<protein>
    <recommendedName>
        <fullName evidence="4">DUF2512 family protein</fullName>
    </recommendedName>
</protein>
<dbReference type="EMBL" id="CP019640">
    <property type="protein sequence ID" value="AQQ52003.1"/>
    <property type="molecule type" value="Genomic_DNA"/>
</dbReference>
<feature type="transmembrane region" description="Helical" evidence="1">
    <location>
        <begin position="95"/>
        <end position="113"/>
    </location>
</feature>
<keyword evidence="1" id="KW-0472">Membrane</keyword>
<dbReference type="KEGG" id="pmar:B0X71_01935"/>
<keyword evidence="3" id="KW-1185">Reference proteome</keyword>
<dbReference type="AlphaFoldDB" id="A0A1Q2KV32"/>
<keyword evidence="1" id="KW-1133">Transmembrane helix</keyword>
<organism evidence="2 3">
    <name type="scientific">Planococcus lenghuensis</name>
    <dbReference type="NCBI Taxonomy" id="2213202"/>
    <lineage>
        <taxon>Bacteria</taxon>
        <taxon>Bacillati</taxon>
        <taxon>Bacillota</taxon>
        <taxon>Bacilli</taxon>
        <taxon>Bacillales</taxon>
        <taxon>Caryophanaceae</taxon>
        <taxon>Planococcus</taxon>
    </lineage>
</organism>
<feature type="transmembrane region" description="Helical" evidence="1">
    <location>
        <begin position="66"/>
        <end position="89"/>
    </location>
</feature>
<accession>A0A1Q2KV32</accession>
<dbReference type="Pfam" id="PF10710">
    <property type="entry name" value="DUF2512"/>
    <property type="match status" value="1"/>
</dbReference>
<feature type="transmembrane region" description="Helical" evidence="1">
    <location>
        <begin position="7"/>
        <end position="26"/>
    </location>
</feature>
<dbReference type="Proteomes" id="UP000188184">
    <property type="component" value="Chromosome"/>
</dbReference>
<reference evidence="2 3" key="1">
    <citation type="submission" date="2017-02" db="EMBL/GenBank/DDBJ databases">
        <title>The complete genomic sequence of a novel cold adapted crude oil-degrading bacterium Planococcus qaidamina Y42.</title>
        <authorList>
            <person name="Yang R."/>
        </authorList>
    </citation>
    <scope>NUCLEOTIDE SEQUENCE [LARGE SCALE GENOMIC DNA]</scope>
    <source>
        <strain evidence="2 3">Y42</strain>
    </source>
</reference>
<evidence type="ECO:0000313" key="2">
    <source>
        <dbReference type="EMBL" id="AQQ52003.1"/>
    </source>
</evidence>